<dbReference type="InterPro" id="IPR001506">
    <property type="entry name" value="Peptidase_M12A"/>
</dbReference>
<dbReference type="CDD" id="cd04280">
    <property type="entry name" value="ZnMc_astacin_like"/>
    <property type="match status" value="1"/>
</dbReference>
<feature type="chain" id="PRO_5015218666" description="Metalloendopeptidase" evidence="2">
    <location>
        <begin position="17"/>
        <end position="274"/>
    </location>
</feature>
<evidence type="ECO:0000313" key="5">
    <source>
        <dbReference type="EMBL" id="GBG35099.1"/>
    </source>
</evidence>
<feature type="non-terminal residue" evidence="5">
    <location>
        <position position="274"/>
    </location>
</feature>
<dbReference type="SUPFAM" id="SSF55486">
    <property type="entry name" value="Metalloproteases ('zincins'), catalytic domain"/>
    <property type="match status" value="1"/>
</dbReference>
<evidence type="ECO:0000256" key="2">
    <source>
        <dbReference type="RuleBase" id="RU361183"/>
    </source>
</evidence>
<protein>
    <recommendedName>
        <fullName evidence="2">Metalloendopeptidase</fullName>
        <ecNumber evidence="2">3.4.24.-</ecNumber>
    </recommendedName>
</protein>
<name>A0A2R5GXP8_9STRA</name>
<feature type="domain" description="Peptidase M12A" evidence="4">
    <location>
        <begin position="54"/>
        <end position="248"/>
    </location>
</feature>
<dbReference type="PANTHER" id="PTHR10127:SF850">
    <property type="entry name" value="METALLOENDOPEPTIDASE"/>
    <property type="match status" value="1"/>
</dbReference>
<dbReference type="EC" id="3.4.24.-" evidence="2"/>
<feature type="binding site" evidence="1">
    <location>
        <position position="157"/>
    </location>
    <ligand>
        <name>Zn(2+)</name>
        <dbReference type="ChEBI" id="CHEBI:29105"/>
        <note>catalytic</note>
    </ligand>
</feature>
<dbReference type="InterPro" id="IPR024079">
    <property type="entry name" value="MetalloPept_cat_dom_sf"/>
</dbReference>
<comment type="cofactor">
    <cofactor evidence="1 2">
        <name>Zn(2+)</name>
        <dbReference type="ChEBI" id="CHEBI:29105"/>
    </cofactor>
    <text evidence="1 2">Binds 1 zinc ion per subunit.</text>
</comment>
<feature type="active site" evidence="1">
    <location>
        <position position="148"/>
    </location>
</feature>
<dbReference type="GO" id="GO:0004222">
    <property type="term" value="F:metalloendopeptidase activity"/>
    <property type="evidence" value="ECO:0007669"/>
    <property type="project" value="UniProtKB-UniRule"/>
</dbReference>
<dbReference type="EMBL" id="BEYU01000297">
    <property type="protein sequence ID" value="GBG35099.1"/>
    <property type="molecule type" value="Genomic_DNA"/>
</dbReference>
<reference evidence="5 6" key="1">
    <citation type="submission" date="2017-12" db="EMBL/GenBank/DDBJ databases">
        <title>Sequencing, de novo assembly and annotation of complete genome of a new Thraustochytrid species, strain FCC1311.</title>
        <authorList>
            <person name="Sedici K."/>
            <person name="Godart F."/>
            <person name="Aiese Cigliano R."/>
            <person name="Sanseverino W."/>
            <person name="Barakat M."/>
            <person name="Ortet P."/>
            <person name="Marechal E."/>
            <person name="Cagnac O."/>
            <person name="Amato A."/>
        </authorList>
    </citation>
    <scope>NUCLEOTIDE SEQUENCE [LARGE SCALE GENOMIC DNA]</scope>
</reference>
<organism evidence="5 6">
    <name type="scientific">Hondaea fermentalgiana</name>
    <dbReference type="NCBI Taxonomy" id="2315210"/>
    <lineage>
        <taxon>Eukaryota</taxon>
        <taxon>Sar</taxon>
        <taxon>Stramenopiles</taxon>
        <taxon>Bigyra</taxon>
        <taxon>Labyrinthulomycetes</taxon>
        <taxon>Thraustochytrida</taxon>
        <taxon>Thraustochytriidae</taxon>
        <taxon>Hondaea</taxon>
    </lineage>
</organism>
<evidence type="ECO:0000259" key="4">
    <source>
        <dbReference type="PROSITE" id="PS51864"/>
    </source>
</evidence>
<dbReference type="SMART" id="SM00235">
    <property type="entry name" value="ZnMc"/>
    <property type="match status" value="1"/>
</dbReference>
<evidence type="ECO:0000313" key="6">
    <source>
        <dbReference type="Proteomes" id="UP000241890"/>
    </source>
</evidence>
<gene>
    <name evidence="5" type="ORF">FCC1311_113222</name>
</gene>
<keyword evidence="1 2" id="KW-0862">Zinc</keyword>
<feature type="compositionally biased region" description="Low complexity" evidence="3">
    <location>
        <begin position="251"/>
        <end position="274"/>
    </location>
</feature>
<feature type="region of interest" description="Disordered" evidence="3">
    <location>
        <begin position="249"/>
        <end position="274"/>
    </location>
</feature>
<feature type="binding site" evidence="1">
    <location>
        <position position="151"/>
    </location>
    <ligand>
        <name>Zn(2+)</name>
        <dbReference type="ChEBI" id="CHEBI:29105"/>
        <note>catalytic</note>
    </ligand>
</feature>
<evidence type="ECO:0000256" key="1">
    <source>
        <dbReference type="PROSITE-ProRule" id="PRU01211"/>
    </source>
</evidence>
<keyword evidence="2" id="KW-0732">Signal</keyword>
<feature type="binding site" evidence="1">
    <location>
        <position position="147"/>
    </location>
    <ligand>
        <name>Zn(2+)</name>
        <dbReference type="ChEBI" id="CHEBI:29105"/>
        <note>catalytic</note>
    </ligand>
</feature>
<comment type="caution">
    <text evidence="1">Lacks conserved residue(s) required for the propagation of feature annotation.</text>
</comment>
<dbReference type="PROSITE" id="PS51864">
    <property type="entry name" value="ASTACIN"/>
    <property type="match status" value="1"/>
</dbReference>
<dbReference type="InterPro" id="IPR034035">
    <property type="entry name" value="Astacin-like_dom"/>
</dbReference>
<comment type="caution">
    <text evidence="5">The sequence shown here is derived from an EMBL/GenBank/DDBJ whole genome shotgun (WGS) entry which is preliminary data.</text>
</comment>
<dbReference type="AlphaFoldDB" id="A0A2R5GXP8"/>
<keyword evidence="1 2" id="KW-0378">Hydrolase</keyword>
<dbReference type="Pfam" id="PF01400">
    <property type="entry name" value="Astacin"/>
    <property type="match status" value="1"/>
</dbReference>
<keyword evidence="6" id="KW-1185">Reference proteome</keyword>
<dbReference type="PRINTS" id="PR00480">
    <property type="entry name" value="ASTACIN"/>
</dbReference>
<accession>A0A2R5GXP8</accession>
<dbReference type="InParanoid" id="A0A2R5GXP8"/>
<keyword evidence="1 2" id="KW-0645">Protease</keyword>
<dbReference type="InterPro" id="IPR006026">
    <property type="entry name" value="Peptidase_Metallo"/>
</dbReference>
<sequence>MARALLLLALVACARSQELFEGDIAATAEQVLLSYGDAAEAVAMQLPHEAAAQGLIRDRRWLWPDGIMPYTIGDFTASRSATILAAIDEMNEAFEGALTLRERTTEKAYVQISGDTAGCWATIGYNGAKSTVNVGGACADHKDVVQHELLHVAGIWHEQSRPDRDDYIRIIEENIQDGKASNFLKRSSSSVDSRGFVYDYKSVMHYYAKAFSKNGKPTIESLTPGETIGGDRMTSNDIAQVIALYRDTRATETPTGVPTGTPTGAPTGTPITVP</sequence>
<evidence type="ECO:0000256" key="3">
    <source>
        <dbReference type="SAM" id="MobiDB-lite"/>
    </source>
</evidence>
<dbReference type="OrthoDB" id="291007at2759"/>
<dbReference type="Proteomes" id="UP000241890">
    <property type="component" value="Unassembled WGS sequence"/>
</dbReference>
<dbReference type="Gene3D" id="3.40.390.10">
    <property type="entry name" value="Collagenase (Catalytic Domain)"/>
    <property type="match status" value="1"/>
</dbReference>
<proteinExistence type="predicted"/>
<keyword evidence="1 2" id="KW-0479">Metal-binding</keyword>
<keyword evidence="1 2" id="KW-0482">Metalloprotease</keyword>
<dbReference type="GO" id="GO:0008270">
    <property type="term" value="F:zinc ion binding"/>
    <property type="evidence" value="ECO:0007669"/>
    <property type="project" value="UniProtKB-UniRule"/>
</dbReference>
<dbReference type="PANTHER" id="PTHR10127">
    <property type="entry name" value="DISCOIDIN, CUB, EGF, LAMININ , AND ZINC METALLOPROTEASE DOMAIN CONTAINING"/>
    <property type="match status" value="1"/>
</dbReference>
<dbReference type="GO" id="GO:0006508">
    <property type="term" value="P:proteolysis"/>
    <property type="evidence" value="ECO:0007669"/>
    <property type="project" value="UniProtKB-KW"/>
</dbReference>
<feature type="signal peptide" evidence="2">
    <location>
        <begin position="1"/>
        <end position="16"/>
    </location>
</feature>